<dbReference type="GeneID" id="136797587"/>
<dbReference type="PANTHER" id="PTHR44167:SF23">
    <property type="entry name" value="CDC7 KINASE, ISOFORM A-RELATED"/>
    <property type="match status" value="1"/>
</dbReference>
<dbReference type="SUPFAM" id="SSF56112">
    <property type="entry name" value="Protein kinase-like (PK-like)"/>
    <property type="match status" value="1"/>
</dbReference>
<evidence type="ECO:0000256" key="2">
    <source>
        <dbReference type="ARBA" id="ARBA00022527"/>
    </source>
</evidence>
<dbReference type="Gene3D" id="1.10.510.10">
    <property type="entry name" value="Transferase(Phosphotransferase) domain 1"/>
    <property type="match status" value="2"/>
</dbReference>
<feature type="compositionally biased region" description="Polar residues" evidence="9">
    <location>
        <begin position="370"/>
        <end position="379"/>
    </location>
</feature>
<protein>
    <recommendedName>
        <fullName evidence="1">non-specific serine/threonine protein kinase</fullName>
        <ecNumber evidence="1">2.7.11.1</ecNumber>
    </recommendedName>
</protein>
<dbReference type="GO" id="GO:0004674">
    <property type="term" value="F:protein serine/threonine kinase activity"/>
    <property type="evidence" value="ECO:0007669"/>
    <property type="project" value="UniProtKB-KW"/>
</dbReference>
<keyword evidence="5" id="KW-0418">Kinase</keyword>
<dbReference type="SMART" id="SM00220">
    <property type="entry name" value="S_TKc"/>
    <property type="match status" value="1"/>
</dbReference>
<dbReference type="GO" id="GO:0044773">
    <property type="term" value="P:mitotic DNA damage checkpoint signaling"/>
    <property type="evidence" value="ECO:0007669"/>
    <property type="project" value="TreeGrafter"/>
</dbReference>
<dbReference type="PROSITE" id="PS00108">
    <property type="entry name" value="PROTEIN_KINASE_ST"/>
    <property type="match status" value="1"/>
</dbReference>
<dbReference type="Proteomes" id="UP000594262">
    <property type="component" value="Unplaced"/>
</dbReference>
<evidence type="ECO:0000256" key="6">
    <source>
        <dbReference type="ARBA" id="ARBA00022840"/>
    </source>
</evidence>
<dbReference type="Pfam" id="PF00069">
    <property type="entry name" value="Pkinase"/>
    <property type="match status" value="2"/>
</dbReference>
<keyword evidence="3" id="KW-0808">Transferase</keyword>
<keyword evidence="2 8" id="KW-0723">Serine/threonine-protein kinase</keyword>
<keyword evidence="6 7" id="KW-0067">ATP-binding</keyword>
<evidence type="ECO:0000313" key="12">
    <source>
        <dbReference type="Proteomes" id="UP000594262"/>
    </source>
</evidence>
<evidence type="ECO:0000256" key="8">
    <source>
        <dbReference type="RuleBase" id="RU000304"/>
    </source>
</evidence>
<feature type="binding site" evidence="7">
    <location>
        <position position="83"/>
    </location>
    <ligand>
        <name>ATP</name>
        <dbReference type="ChEBI" id="CHEBI:30616"/>
    </ligand>
</feature>
<dbReference type="PANTHER" id="PTHR44167">
    <property type="entry name" value="OVARIAN-SPECIFIC SERINE/THREONINE-PROTEIN KINASE LOK-RELATED"/>
    <property type="match status" value="1"/>
</dbReference>
<dbReference type="OrthoDB" id="10020333at2759"/>
<evidence type="ECO:0000256" key="5">
    <source>
        <dbReference type="ARBA" id="ARBA00022777"/>
    </source>
</evidence>
<organism evidence="11 12">
    <name type="scientific">Clytia hemisphaerica</name>
    <dbReference type="NCBI Taxonomy" id="252671"/>
    <lineage>
        <taxon>Eukaryota</taxon>
        <taxon>Metazoa</taxon>
        <taxon>Cnidaria</taxon>
        <taxon>Hydrozoa</taxon>
        <taxon>Hydroidolina</taxon>
        <taxon>Leptothecata</taxon>
        <taxon>Obeliida</taxon>
        <taxon>Clytiidae</taxon>
        <taxon>Clytia</taxon>
    </lineage>
</organism>
<dbReference type="AlphaFoldDB" id="A0A7M5TYI7"/>
<evidence type="ECO:0000256" key="9">
    <source>
        <dbReference type="SAM" id="MobiDB-lite"/>
    </source>
</evidence>
<dbReference type="InterPro" id="IPR017441">
    <property type="entry name" value="Protein_kinase_ATP_BS"/>
</dbReference>
<keyword evidence="4 7" id="KW-0547">Nucleotide-binding</keyword>
<accession>A0A7M5TYI7</accession>
<dbReference type="GO" id="GO:0005524">
    <property type="term" value="F:ATP binding"/>
    <property type="evidence" value="ECO:0007669"/>
    <property type="project" value="UniProtKB-UniRule"/>
</dbReference>
<evidence type="ECO:0000256" key="3">
    <source>
        <dbReference type="ARBA" id="ARBA00022679"/>
    </source>
</evidence>
<evidence type="ECO:0000256" key="7">
    <source>
        <dbReference type="PROSITE-ProRule" id="PRU10141"/>
    </source>
</evidence>
<dbReference type="RefSeq" id="XP_066910278.1">
    <property type="nucleotide sequence ID" value="XM_067054177.1"/>
</dbReference>
<dbReference type="EnsemblMetazoa" id="CLYHEMT003792.1">
    <property type="protein sequence ID" value="CLYHEMP003792.1"/>
    <property type="gene ID" value="CLYHEMG003792"/>
</dbReference>
<evidence type="ECO:0000259" key="10">
    <source>
        <dbReference type="PROSITE" id="PS50011"/>
    </source>
</evidence>
<feature type="region of interest" description="Disordered" evidence="9">
    <location>
        <begin position="360"/>
        <end position="379"/>
    </location>
</feature>
<dbReference type="PROSITE" id="PS00107">
    <property type="entry name" value="PROTEIN_KINASE_ATP"/>
    <property type="match status" value="1"/>
</dbReference>
<dbReference type="GO" id="GO:0005634">
    <property type="term" value="C:nucleus"/>
    <property type="evidence" value="ECO:0007669"/>
    <property type="project" value="TreeGrafter"/>
</dbReference>
<evidence type="ECO:0000256" key="4">
    <source>
        <dbReference type="ARBA" id="ARBA00022741"/>
    </source>
</evidence>
<name>A0A7M5TYI7_9CNID</name>
<dbReference type="Gene3D" id="3.30.200.20">
    <property type="entry name" value="Phosphorylase Kinase, domain 1"/>
    <property type="match status" value="1"/>
</dbReference>
<feature type="domain" description="Protein kinase" evidence="10">
    <location>
        <begin position="53"/>
        <end position="463"/>
    </location>
</feature>
<dbReference type="InterPro" id="IPR011009">
    <property type="entry name" value="Kinase-like_dom_sf"/>
</dbReference>
<keyword evidence="12" id="KW-1185">Reference proteome</keyword>
<dbReference type="PROSITE" id="PS50011">
    <property type="entry name" value="PROTEIN_KINASE_DOM"/>
    <property type="match status" value="1"/>
</dbReference>
<evidence type="ECO:0000313" key="11">
    <source>
        <dbReference type="EnsemblMetazoa" id="CLYHEMP003792.1"/>
    </source>
</evidence>
<reference evidence="11" key="1">
    <citation type="submission" date="2021-01" db="UniProtKB">
        <authorList>
            <consortium name="EnsemblMetazoa"/>
        </authorList>
    </citation>
    <scope>IDENTIFICATION</scope>
</reference>
<comment type="similarity">
    <text evidence="8">Belongs to the protein kinase superfamily.</text>
</comment>
<sequence length="466" mass="52442">MENKKLLSPTRQSLFRACKSPAKQEDIRIPEPEKKIKLGADLLNAFPEIAENFDIIKKVGEGTFSKVFLAKMKCDSSKKVAFKHLVPTSSPGRIENELKCLQELGNKNNVLGIKTTLRRNDHIVFVLPYFPYRKFNDVMDRMSANDIQNYMRNLLIALKHVHSYKIIHRDIKPSNFLYCQETDSYALIDFGLAMPVPGTKGCFLSDYTATVVGMSDNKKPSSSKAYAKPCKHPRLDTCNICRNRPRQKAPRAGTPGFRSPEVLMRYPNQTTAVDMWAAGVVFLCLLSRRYPFFKAKDDMEALSQIIVLFGSKKIKKMADSIGKTFDCSPPVENPDTLKVICEKLARRQCSLHRDYKEGSAKRKLSDPSAAATNSPNKKQVSETIIKDYNQSNRILADITLDKNRLTQSESTSKCTSSNSKSKKSKQPVCACIPESAYDLLGKLLELNPDDRISASDGLKHPFITHC</sequence>
<dbReference type="InterPro" id="IPR008271">
    <property type="entry name" value="Ser/Thr_kinase_AS"/>
</dbReference>
<dbReference type="CDD" id="cd14019">
    <property type="entry name" value="STKc_Cdc7"/>
    <property type="match status" value="1"/>
</dbReference>
<evidence type="ECO:0000256" key="1">
    <source>
        <dbReference type="ARBA" id="ARBA00012513"/>
    </source>
</evidence>
<proteinExistence type="inferred from homology"/>
<dbReference type="EC" id="2.7.11.1" evidence="1"/>
<dbReference type="InterPro" id="IPR000719">
    <property type="entry name" value="Prot_kinase_dom"/>
</dbReference>